<accession>A0ABQ3V8F6</accession>
<dbReference type="EMBL" id="BNJJ01000001">
    <property type="protein sequence ID" value="GHO82397.1"/>
    <property type="molecule type" value="Genomic_DNA"/>
</dbReference>
<feature type="domain" description="Reverse transcriptase N-terminal" evidence="1">
    <location>
        <begin position="1"/>
        <end position="55"/>
    </location>
</feature>
<proteinExistence type="predicted"/>
<reference evidence="2 3" key="1">
    <citation type="journal article" date="2021" name="Int. J. Syst. Evol. Microbiol.">
        <title>Reticulibacter mediterranei gen. nov., sp. nov., within the new family Reticulibacteraceae fam. nov., and Ktedonospora formicarum gen. nov., sp. nov., Ktedonobacter robiniae sp. nov., Dictyobacter formicarum sp. nov. and Dictyobacter arantiisoli sp. nov., belonging to the class Ktedonobacteria.</title>
        <authorList>
            <person name="Yabe S."/>
            <person name="Zheng Y."/>
            <person name="Wang C.M."/>
            <person name="Sakai Y."/>
            <person name="Abe K."/>
            <person name="Yokota A."/>
            <person name="Donadio S."/>
            <person name="Cavaletti L."/>
            <person name="Monciardini P."/>
        </authorList>
    </citation>
    <scope>NUCLEOTIDE SEQUENCE [LARGE SCALE GENOMIC DNA]</scope>
    <source>
        <strain evidence="2 3">SOSP1-9</strain>
    </source>
</reference>
<evidence type="ECO:0000313" key="2">
    <source>
        <dbReference type="EMBL" id="GHO82397.1"/>
    </source>
</evidence>
<name>A0ABQ3V8F6_9CHLR</name>
<gene>
    <name evidence="2" type="ORF">KSZ_04030</name>
</gene>
<organism evidence="2 3">
    <name type="scientific">Dictyobacter formicarum</name>
    <dbReference type="NCBI Taxonomy" id="2778368"/>
    <lineage>
        <taxon>Bacteria</taxon>
        <taxon>Bacillati</taxon>
        <taxon>Chloroflexota</taxon>
        <taxon>Ktedonobacteria</taxon>
        <taxon>Ktedonobacterales</taxon>
        <taxon>Dictyobacteraceae</taxon>
        <taxon>Dictyobacter</taxon>
    </lineage>
</organism>
<protein>
    <recommendedName>
        <fullName evidence="1">Reverse transcriptase N-terminal domain-containing protein</fullName>
    </recommendedName>
</protein>
<comment type="caution">
    <text evidence="2">The sequence shown here is derived from an EMBL/GenBank/DDBJ whole genome shotgun (WGS) entry which is preliminary data.</text>
</comment>
<sequence length="110" mass="12533">MKKVRSLQKLMLKSYSNRVTSVRRVAQINAGKYTPGVDKLVIKTPDARGKMVDALAHYSLWKAKPARRVYIPKANNKRRPLGIPIDAVHYPSFQAMFGIPFLLLLVDREL</sequence>
<dbReference type="Pfam" id="PF13655">
    <property type="entry name" value="RVT_N"/>
    <property type="match status" value="1"/>
</dbReference>
<dbReference type="InterPro" id="IPR025960">
    <property type="entry name" value="RVT_N"/>
</dbReference>
<evidence type="ECO:0000313" key="3">
    <source>
        <dbReference type="Proteomes" id="UP000635565"/>
    </source>
</evidence>
<evidence type="ECO:0000259" key="1">
    <source>
        <dbReference type="Pfam" id="PF13655"/>
    </source>
</evidence>
<keyword evidence="3" id="KW-1185">Reference proteome</keyword>
<dbReference type="Proteomes" id="UP000635565">
    <property type="component" value="Unassembled WGS sequence"/>
</dbReference>